<dbReference type="SUPFAM" id="SSF54695">
    <property type="entry name" value="POZ domain"/>
    <property type="match status" value="1"/>
</dbReference>
<name>A0ABR0KE17_9EURO</name>
<evidence type="ECO:0000259" key="1">
    <source>
        <dbReference type="PROSITE" id="PS50097"/>
    </source>
</evidence>
<dbReference type="InterPro" id="IPR011333">
    <property type="entry name" value="SKP1/BTB/POZ_sf"/>
</dbReference>
<dbReference type="Gene3D" id="3.30.710.10">
    <property type="entry name" value="Potassium Channel Kv1.1, Chain A"/>
    <property type="match status" value="1"/>
</dbReference>
<proteinExistence type="predicted"/>
<dbReference type="PROSITE" id="PS50097">
    <property type="entry name" value="BTB"/>
    <property type="match status" value="1"/>
</dbReference>
<evidence type="ECO:0000313" key="3">
    <source>
        <dbReference type="Proteomes" id="UP001345013"/>
    </source>
</evidence>
<gene>
    <name evidence="2" type="ORF">LTR24_003793</name>
</gene>
<comment type="caution">
    <text evidence="2">The sequence shown here is derived from an EMBL/GenBank/DDBJ whole genome shotgun (WGS) entry which is preliminary data.</text>
</comment>
<protein>
    <recommendedName>
        <fullName evidence="1">BTB domain-containing protein</fullName>
    </recommendedName>
</protein>
<evidence type="ECO:0000313" key="2">
    <source>
        <dbReference type="EMBL" id="KAK5094188.1"/>
    </source>
</evidence>
<organism evidence="2 3">
    <name type="scientific">Lithohypha guttulata</name>
    <dbReference type="NCBI Taxonomy" id="1690604"/>
    <lineage>
        <taxon>Eukaryota</taxon>
        <taxon>Fungi</taxon>
        <taxon>Dikarya</taxon>
        <taxon>Ascomycota</taxon>
        <taxon>Pezizomycotina</taxon>
        <taxon>Eurotiomycetes</taxon>
        <taxon>Chaetothyriomycetidae</taxon>
        <taxon>Chaetothyriales</taxon>
        <taxon>Trichomeriaceae</taxon>
        <taxon>Lithohypha</taxon>
    </lineage>
</organism>
<sequence length="211" mass="24553">MGDTILDLKTASENMLRNEEFTDMVVSCKGRTWWCHRSVLCPRCPFFKVACTSGFTESATWVIKLDDDDQEAVDMMLEYLYTLEKPGPLAVALPRPVSAERAYFIGDKYDLSILQSAGYSSMEVIARHLLQSWDAKNDVGKSNAISWIRMVWSWEHDGLKDIRKLCLDRLSGMSATMLDYEPFQELLDDNKKFRIEFIKAMRKRVWKDHRY</sequence>
<dbReference type="EMBL" id="JAVRRG010000036">
    <property type="protein sequence ID" value="KAK5094188.1"/>
    <property type="molecule type" value="Genomic_DNA"/>
</dbReference>
<dbReference type="PANTHER" id="PTHR47843">
    <property type="entry name" value="BTB DOMAIN-CONTAINING PROTEIN-RELATED"/>
    <property type="match status" value="1"/>
</dbReference>
<feature type="domain" description="BTB" evidence="1">
    <location>
        <begin position="22"/>
        <end position="82"/>
    </location>
</feature>
<keyword evidence="3" id="KW-1185">Reference proteome</keyword>
<dbReference type="CDD" id="cd18186">
    <property type="entry name" value="BTB_POZ_ZBTB_KLHL-like"/>
    <property type="match status" value="1"/>
</dbReference>
<reference evidence="2 3" key="1">
    <citation type="submission" date="2023-08" db="EMBL/GenBank/DDBJ databases">
        <title>Black Yeasts Isolated from many extreme environments.</title>
        <authorList>
            <person name="Coleine C."/>
            <person name="Stajich J.E."/>
            <person name="Selbmann L."/>
        </authorList>
    </citation>
    <scope>NUCLEOTIDE SEQUENCE [LARGE SCALE GENOMIC DNA]</scope>
    <source>
        <strain evidence="2 3">CCFEE 5885</strain>
    </source>
</reference>
<dbReference type="InterPro" id="IPR000210">
    <property type="entry name" value="BTB/POZ_dom"/>
</dbReference>
<dbReference type="Proteomes" id="UP001345013">
    <property type="component" value="Unassembled WGS sequence"/>
</dbReference>
<dbReference type="Pfam" id="PF00651">
    <property type="entry name" value="BTB"/>
    <property type="match status" value="1"/>
</dbReference>
<accession>A0ABR0KE17</accession>
<dbReference type="PANTHER" id="PTHR47843:SF5">
    <property type="entry name" value="BTB_POZ DOMAIN PROTEIN"/>
    <property type="match status" value="1"/>
</dbReference>